<sequence>MALYKFSAMVTDHRGITSYTYDARDRLTKVSHPNGQSIEYRYDMAGNRTQLTTQNDTVDYSFDSLNRLATVTDANGTTSYRYDAVGNRAQVDYANGTAIAYQYNTLNRLTQVQHLSPTNAVTE</sequence>
<dbReference type="InterPro" id="IPR006530">
    <property type="entry name" value="YD"/>
</dbReference>
<reference evidence="3 4" key="1">
    <citation type="submission" date="2018-05" db="EMBL/GenBank/DDBJ databases">
        <title>Leucothrix arctica sp. nov., isolated from Arctic seawater.</title>
        <authorList>
            <person name="Choi A."/>
            <person name="Baek K."/>
        </authorList>
    </citation>
    <scope>NUCLEOTIDE SEQUENCE [LARGE SCALE GENOMIC DNA]</scope>
    <source>
        <strain evidence="3 4">IMCC9719</strain>
    </source>
</reference>
<dbReference type="PANTHER" id="PTHR32305">
    <property type="match status" value="1"/>
</dbReference>
<evidence type="ECO:0000256" key="1">
    <source>
        <dbReference type="ARBA" id="ARBA00022737"/>
    </source>
</evidence>
<protein>
    <recommendedName>
        <fullName evidence="2">Teneurin-like YD-shell domain-containing protein</fullName>
    </recommendedName>
</protein>
<gene>
    <name evidence="3" type="ORF">DKT75_13595</name>
</gene>
<organism evidence="3 4">
    <name type="scientific">Leucothrix arctica</name>
    <dbReference type="NCBI Taxonomy" id="1481894"/>
    <lineage>
        <taxon>Bacteria</taxon>
        <taxon>Pseudomonadati</taxon>
        <taxon>Pseudomonadota</taxon>
        <taxon>Gammaproteobacteria</taxon>
        <taxon>Thiotrichales</taxon>
        <taxon>Thiotrichaceae</taxon>
        <taxon>Leucothrix</taxon>
    </lineage>
</organism>
<dbReference type="EMBL" id="QGKL01000036">
    <property type="protein sequence ID" value="PWQ95049.1"/>
    <property type="molecule type" value="Genomic_DNA"/>
</dbReference>
<dbReference type="RefSeq" id="WP_109823988.1">
    <property type="nucleotide sequence ID" value="NZ_QGKL01000036.1"/>
</dbReference>
<accession>A0A317C9K1</accession>
<dbReference type="InterPro" id="IPR050708">
    <property type="entry name" value="T6SS_VgrG/RHS"/>
</dbReference>
<dbReference type="PANTHER" id="PTHR32305:SF15">
    <property type="entry name" value="PROTEIN RHSA-RELATED"/>
    <property type="match status" value="1"/>
</dbReference>
<keyword evidence="1" id="KW-0677">Repeat</keyword>
<proteinExistence type="predicted"/>
<dbReference type="OrthoDB" id="5620365at2"/>
<keyword evidence="4" id="KW-1185">Reference proteome</keyword>
<evidence type="ECO:0000313" key="3">
    <source>
        <dbReference type="EMBL" id="PWQ95049.1"/>
    </source>
</evidence>
<dbReference type="NCBIfam" id="TIGR01643">
    <property type="entry name" value="YD_repeat_2x"/>
    <property type="match status" value="3"/>
</dbReference>
<dbReference type="AlphaFoldDB" id="A0A317C9K1"/>
<evidence type="ECO:0000259" key="2">
    <source>
        <dbReference type="Pfam" id="PF25023"/>
    </source>
</evidence>
<dbReference type="Pfam" id="PF25023">
    <property type="entry name" value="TEN_YD-shell"/>
    <property type="match status" value="1"/>
</dbReference>
<dbReference type="Gene3D" id="2.180.10.10">
    <property type="entry name" value="RHS repeat-associated core"/>
    <property type="match status" value="1"/>
</dbReference>
<evidence type="ECO:0000313" key="4">
    <source>
        <dbReference type="Proteomes" id="UP000245506"/>
    </source>
</evidence>
<feature type="domain" description="Teneurin-like YD-shell" evidence="2">
    <location>
        <begin position="9"/>
        <end position="113"/>
    </location>
</feature>
<dbReference type="Proteomes" id="UP000245506">
    <property type="component" value="Unassembled WGS sequence"/>
</dbReference>
<dbReference type="InterPro" id="IPR056823">
    <property type="entry name" value="TEN-like_YD-shell"/>
</dbReference>
<comment type="caution">
    <text evidence="3">The sequence shown here is derived from an EMBL/GenBank/DDBJ whole genome shotgun (WGS) entry which is preliminary data.</text>
</comment>
<name>A0A317C9K1_9GAMM</name>